<sequence length="265" mass="29074">MSQTFIATYRRGYEAGLAAATASCDPVAYLRHGEQTFVQNVPFGAMWISDKDDPRAFPVYDRPQEPAPSVAVKAEQPEGTVGEMTPGRAIYFLERFKREEKMLGPHEQWALDFSIAALSAQVQDAGCEICNGTGKEARHQICRDCDETEPSVTVKALELNGVPDALAYGKGVWRTCTGCHESNEGYPTGPFSDTLKCHLGGGCFECGSIGAVWDTTDYEDMGNYIALSAQVQDVAERQPRVEAGSKLLDISQRLIKWDTDFPVNC</sequence>
<dbReference type="Proteomes" id="UP001151018">
    <property type="component" value="Unassembled WGS sequence"/>
</dbReference>
<dbReference type="AlphaFoldDB" id="A0A9X3KRD8"/>
<reference evidence="1" key="1">
    <citation type="submission" date="2022-12" db="EMBL/GenBank/DDBJ databases">
        <title>Draft genome sequences of 22 rhizogenic Agrobacterium biovar 1 strains, the causative agent of hairy root disease.</title>
        <authorList>
            <person name="Kim N."/>
            <person name="Vargas P."/>
            <person name="Rediers H."/>
        </authorList>
    </citation>
    <scope>NUCLEOTIDE SEQUENCE</scope>
    <source>
        <strain evidence="1">ST15.13.006</strain>
    </source>
</reference>
<dbReference type="RefSeq" id="WP_269835021.1">
    <property type="nucleotide sequence ID" value="NZ_JAPZLR010000008.1"/>
</dbReference>
<evidence type="ECO:0000313" key="1">
    <source>
        <dbReference type="EMBL" id="MCZ7938476.1"/>
    </source>
</evidence>
<evidence type="ECO:0000313" key="2">
    <source>
        <dbReference type="Proteomes" id="UP001151018"/>
    </source>
</evidence>
<name>A0A9X3KRD8_9HYPH</name>
<proteinExistence type="predicted"/>
<comment type="caution">
    <text evidence="1">The sequence shown here is derived from an EMBL/GenBank/DDBJ whole genome shotgun (WGS) entry which is preliminary data.</text>
</comment>
<protein>
    <submittedName>
        <fullName evidence="1">Uncharacterized protein</fullName>
    </submittedName>
</protein>
<organism evidence="1 2">
    <name type="scientific">Agrobacterium salinitolerans</name>
    <dbReference type="NCBI Taxonomy" id="1183413"/>
    <lineage>
        <taxon>Bacteria</taxon>
        <taxon>Pseudomonadati</taxon>
        <taxon>Pseudomonadota</taxon>
        <taxon>Alphaproteobacteria</taxon>
        <taxon>Hyphomicrobiales</taxon>
        <taxon>Rhizobiaceae</taxon>
        <taxon>Rhizobium/Agrobacterium group</taxon>
        <taxon>Agrobacterium</taxon>
    </lineage>
</organism>
<gene>
    <name evidence="1" type="ORF">O9X88_13035</name>
</gene>
<dbReference type="EMBL" id="JAPZLR010000008">
    <property type="protein sequence ID" value="MCZ7938476.1"/>
    <property type="molecule type" value="Genomic_DNA"/>
</dbReference>
<accession>A0A9X3KRD8</accession>